<proteinExistence type="predicted"/>
<evidence type="ECO:0000313" key="3">
    <source>
        <dbReference type="Proteomes" id="UP001302745"/>
    </source>
</evidence>
<dbReference type="Proteomes" id="UP001302745">
    <property type="component" value="Unassembled WGS sequence"/>
</dbReference>
<feature type="compositionally biased region" description="Basic and acidic residues" evidence="1">
    <location>
        <begin position="83"/>
        <end position="97"/>
    </location>
</feature>
<feature type="compositionally biased region" description="Polar residues" evidence="1">
    <location>
        <begin position="1"/>
        <end position="12"/>
    </location>
</feature>
<evidence type="ECO:0000256" key="1">
    <source>
        <dbReference type="SAM" id="MobiDB-lite"/>
    </source>
</evidence>
<accession>A0AAN6ZUL9</accession>
<protein>
    <submittedName>
        <fullName evidence="2">Uncharacterized protein</fullName>
    </submittedName>
</protein>
<gene>
    <name evidence="2" type="ORF">C8A00DRAFT_35819</name>
</gene>
<feature type="region of interest" description="Disordered" evidence="1">
    <location>
        <begin position="1"/>
        <end position="26"/>
    </location>
</feature>
<keyword evidence="3" id="KW-1185">Reference proteome</keyword>
<reference evidence="2" key="2">
    <citation type="submission" date="2023-05" db="EMBL/GenBank/DDBJ databases">
        <authorList>
            <consortium name="Lawrence Berkeley National Laboratory"/>
            <person name="Steindorff A."/>
            <person name="Hensen N."/>
            <person name="Bonometti L."/>
            <person name="Westerberg I."/>
            <person name="Brannstrom I.O."/>
            <person name="Guillou S."/>
            <person name="Cros-Aarteil S."/>
            <person name="Calhoun S."/>
            <person name="Haridas S."/>
            <person name="Kuo A."/>
            <person name="Mondo S."/>
            <person name="Pangilinan J."/>
            <person name="Riley R."/>
            <person name="Labutti K."/>
            <person name="Andreopoulos B."/>
            <person name="Lipzen A."/>
            <person name="Chen C."/>
            <person name="Yanf M."/>
            <person name="Daum C."/>
            <person name="Ng V."/>
            <person name="Clum A."/>
            <person name="Ohm R."/>
            <person name="Martin F."/>
            <person name="Silar P."/>
            <person name="Natvig D."/>
            <person name="Lalanne C."/>
            <person name="Gautier V."/>
            <person name="Ament-Velasquez S.L."/>
            <person name="Kruys A."/>
            <person name="Hutchinson M.I."/>
            <person name="Powell A.J."/>
            <person name="Barry K."/>
            <person name="Miller A.N."/>
            <person name="Grigoriev I.V."/>
            <person name="Debuchy R."/>
            <person name="Gladieux P."/>
            <person name="Thoren M.H."/>
            <person name="Johannesson H."/>
        </authorList>
    </citation>
    <scope>NUCLEOTIDE SEQUENCE</scope>
    <source>
        <strain evidence="2">CBS 538.74</strain>
    </source>
</reference>
<organism evidence="2 3">
    <name type="scientific">Chaetomidium leptoderma</name>
    <dbReference type="NCBI Taxonomy" id="669021"/>
    <lineage>
        <taxon>Eukaryota</taxon>
        <taxon>Fungi</taxon>
        <taxon>Dikarya</taxon>
        <taxon>Ascomycota</taxon>
        <taxon>Pezizomycotina</taxon>
        <taxon>Sordariomycetes</taxon>
        <taxon>Sordariomycetidae</taxon>
        <taxon>Sordariales</taxon>
        <taxon>Chaetomiaceae</taxon>
        <taxon>Chaetomidium</taxon>
    </lineage>
</organism>
<sequence length="197" mass="21245">MATNNNTTNPNHGQAEDPAAHPVTFDTTRLDVLAEAASQQPYLPVPEPPARGLLLLAQAAEMILGEGADNNNNNNTAEAGKNNTKDDSAEETIEVRPTKKARVSSSISGAPSATIELGEKKKMCTTCEKLGKARCQVVKRKLYHGACMRCVSFSGMEKCSLYEGPVEEEEEVEEEIVVKGGSLQGSRGLGNMKRRRN</sequence>
<reference evidence="2" key="1">
    <citation type="journal article" date="2023" name="Mol. Phylogenet. Evol.">
        <title>Genome-scale phylogeny and comparative genomics of the fungal order Sordariales.</title>
        <authorList>
            <person name="Hensen N."/>
            <person name="Bonometti L."/>
            <person name="Westerberg I."/>
            <person name="Brannstrom I.O."/>
            <person name="Guillou S."/>
            <person name="Cros-Aarteil S."/>
            <person name="Calhoun S."/>
            <person name="Haridas S."/>
            <person name="Kuo A."/>
            <person name="Mondo S."/>
            <person name="Pangilinan J."/>
            <person name="Riley R."/>
            <person name="LaButti K."/>
            <person name="Andreopoulos B."/>
            <person name="Lipzen A."/>
            <person name="Chen C."/>
            <person name="Yan M."/>
            <person name="Daum C."/>
            <person name="Ng V."/>
            <person name="Clum A."/>
            <person name="Steindorff A."/>
            <person name="Ohm R.A."/>
            <person name="Martin F."/>
            <person name="Silar P."/>
            <person name="Natvig D.O."/>
            <person name="Lalanne C."/>
            <person name="Gautier V."/>
            <person name="Ament-Velasquez S.L."/>
            <person name="Kruys A."/>
            <person name="Hutchinson M.I."/>
            <person name="Powell A.J."/>
            <person name="Barry K."/>
            <person name="Miller A.N."/>
            <person name="Grigoriev I.V."/>
            <person name="Debuchy R."/>
            <person name="Gladieux P."/>
            <person name="Hiltunen Thoren M."/>
            <person name="Johannesson H."/>
        </authorList>
    </citation>
    <scope>NUCLEOTIDE SEQUENCE</scope>
    <source>
        <strain evidence="2">CBS 538.74</strain>
    </source>
</reference>
<feature type="region of interest" description="Disordered" evidence="1">
    <location>
        <begin position="67"/>
        <end position="107"/>
    </location>
</feature>
<dbReference type="EMBL" id="MU857011">
    <property type="protein sequence ID" value="KAK4151522.1"/>
    <property type="molecule type" value="Genomic_DNA"/>
</dbReference>
<evidence type="ECO:0000313" key="2">
    <source>
        <dbReference type="EMBL" id="KAK4151522.1"/>
    </source>
</evidence>
<comment type="caution">
    <text evidence="2">The sequence shown here is derived from an EMBL/GenBank/DDBJ whole genome shotgun (WGS) entry which is preliminary data.</text>
</comment>
<feature type="compositionally biased region" description="Low complexity" evidence="1">
    <location>
        <begin position="67"/>
        <end position="82"/>
    </location>
</feature>
<dbReference type="AlphaFoldDB" id="A0AAN6ZUL9"/>
<name>A0AAN6ZUL9_9PEZI</name>